<dbReference type="InterPro" id="IPR006179">
    <property type="entry name" value="5_nucleotidase/apyrase"/>
</dbReference>
<dbReference type="GO" id="GO:0005886">
    <property type="term" value="C:plasma membrane"/>
    <property type="evidence" value="ECO:0007669"/>
    <property type="project" value="TreeGrafter"/>
</dbReference>
<comment type="similarity">
    <text evidence="3 7">Belongs to the 5'-nucleotidase family.</text>
</comment>
<evidence type="ECO:0000256" key="5">
    <source>
        <dbReference type="ARBA" id="ARBA00022525"/>
    </source>
</evidence>
<comment type="subcellular location">
    <subcellularLocation>
        <location evidence="2">Secreted</location>
    </subcellularLocation>
</comment>
<sequence>MKTFCIFILVMVWGRAQCSSEGGFNITVLHTNDIHSRFLEYNRKGRECTQADREKDGCFGGVARLLTKVKEIKKKNNNTFFFNGGDFFQGTVWYTVLKYNIVAEAMSRMMYDSVCLGNHEFDDGPEGLVPFIKKMEEAKVTVLGTNLDTSEEPMFNDITLNKSIIYEVGNVKIGVMGVVTQETMMIARPGKVKILDEIQSIKDEVKVLQDRGVKVYIVISHVGFDKDMEIAKSVPELHLVVGGHTNTFLYNGTSPRTEDIVKGQYPTIAYRTDKTYALVVQDYWAGKYLGHLQLQFEMDGKLRSWSGNPILMDNKTDEDPDMIRMLEPYKEIVHNASKEYIGITKVELEASHKVCRIKECNAVNLITDAFLAFYADRNVTNNTEDWSDVNAAVVNSGIAKTTIKQGIIRREDMMSLMPYESTLYVLTMTGAQLWQMFEYGISRFNWSGDPDGAFPQVSGIRVAYNFSLPKDCRVIKLDILCARCKIPIYESVILNETYRIVTTSYIVNGGDGFKFADDVKKETAGFVDNDVVINYVRKMSPIKEPEEGRVIMYDNPRPEWSRSGLPPDATTEASKTSVFAL</sequence>
<evidence type="ECO:0000256" key="7">
    <source>
        <dbReference type="RuleBase" id="RU362119"/>
    </source>
</evidence>
<dbReference type="GO" id="GO:0006196">
    <property type="term" value="P:AMP catabolic process"/>
    <property type="evidence" value="ECO:0007669"/>
    <property type="project" value="TreeGrafter"/>
</dbReference>
<dbReference type="Gene3D" id="3.90.780.10">
    <property type="entry name" value="5'-Nucleotidase, C-terminal domain"/>
    <property type="match status" value="1"/>
</dbReference>
<feature type="domain" description="Calcineurin-like phosphoesterase" evidence="9">
    <location>
        <begin position="27"/>
        <end position="245"/>
    </location>
</feature>
<dbReference type="PRINTS" id="PR01607">
    <property type="entry name" value="APYRASEFAMLY"/>
</dbReference>
<protein>
    <recommendedName>
        <fullName evidence="4">5'-nucleotidase</fullName>
        <ecNumber evidence="4">3.1.3.5</ecNumber>
    </recommendedName>
</protein>
<dbReference type="SUPFAM" id="SSF56300">
    <property type="entry name" value="Metallo-dependent phosphatases"/>
    <property type="match status" value="1"/>
</dbReference>
<evidence type="ECO:0000313" key="11">
    <source>
        <dbReference type="EMBL" id="JAA67932.1"/>
    </source>
</evidence>
<evidence type="ECO:0000259" key="10">
    <source>
        <dbReference type="Pfam" id="PF02872"/>
    </source>
</evidence>
<dbReference type="PROSITE" id="PS00785">
    <property type="entry name" value="5_NUCLEOTIDASE_1"/>
    <property type="match status" value="1"/>
</dbReference>
<evidence type="ECO:0000256" key="6">
    <source>
        <dbReference type="ARBA" id="ARBA00022729"/>
    </source>
</evidence>
<evidence type="ECO:0000256" key="3">
    <source>
        <dbReference type="ARBA" id="ARBA00006654"/>
    </source>
</evidence>
<feature type="domain" description="5'-Nucleotidase C-terminal" evidence="10">
    <location>
        <begin position="342"/>
        <end position="516"/>
    </location>
</feature>
<dbReference type="PANTHER" id="PTHR11575:SF24">
    <property type="entry name" value="5'-NUCLEOTIDASE"/>
    <property type="match status" value="1"/>
</dbReference>
<dbReference type="Pfam" id="PF00149">
    <property type="entry name" value="Metallophos"/>
    <property type="match status" value="1"/>
</dbReference>
<evidence type="ECO:0000256" key="1">
    <source>
        <dbReference type="ARBA" id="ARBA00000815"/>
    </source>
</evidence>
<dbReference type="SUPFAM" id="SSF55816">
    <property type="entry name" value="5'-nucleotidase (syn. UDP-sugar hydrolase), C-terminal domain"/>
    <property type="match status" value="1"/>
</dbReference>
<evidence type="ECO:0000256" key="4">
    <source>
        <dbReference type="ARBA" id="ARBA00012643"/>
    </source>
</evidence>
<feature type="signal peptide" evidence="7">
    <location>
        <begin position="1"/>
        <end position="18"/>
    </location>
</feature>
<dbReference type="AlphaFoldDB" id="A0A0K8R9T6"/>
<dbReference type="PANTHER" id="PTHR11575">
    <property type="entry name" value="5'-NUCLEOTIDASE-RELATED"/>
    <property type="match status" value="1"/>
</dbReference>
<dbReference type="Gene3D" id="3.60.21.10">
    <property type="match status" value="1"/>
</dbReference>
<keyword evidence="7" id="KW-0378">Hydrolase</keyword>
<dbReference type="GO" id="GO:0046872">
    <property type="term" value="F:metal ion binding"/>
    <property type="evidence" value="ECO:0007669"/>
    <property type="project" value="InterPro"/>
</dbReference>
<dbReference type="PROSITE" id="PS00786">
    <property type="entry name" value="5_NUCLEOTIDASE_2"/>
    <property type="match status" value="1"/>
</dbReference>
<dbReference type="Pfam" id="PF02872">
    <property type="entry name" value="5_nucleotid_C"/>
    <property type="match status" value="1"/>
</dbReference>
<evidence type="ECO:0000256" key="2">
    <source>
        <dbReference type="ARBA" id="ARBA00004613"/>
    </source>
</evidence>
<accession>A0A0K8R9T6</accession>
<dbReference type="InterPro" id="IPR036907">
    <property type="entry name" value="5'-Nucleotdase_C_sf"/>
</dbReference>
<dbReference type="FunFam" id="3.60.21.10:FF:000240">
    <property type="entry name" value="AGAP005458-PA"/>
    <property type="match status" value="1"/>
</dbReference>
<feature type="compositionally biased region" description="Polar residues" evidence="8">
    <location>
        <begin position="571"/>
        <end position="581"/>
    </location>
</feature>
<dbReference type="FunFam" id="3.90.780.10:FF:000004">
    <property type="entry name" value="UDP-sugar hydrolase, putative"/>
    <property type="match status" value="1"/>
</dbReference>
<organism evidence="11">
    <name type="scientific">Ixodes ricinus</name>
    <name type="common">Common tick</name>
    <name type="synonym">Acarus ricinus</name>
    <dbReference type="NCBI Taxonomy" id="34613"/>
    <lineage>
        <taxon>Eukaryota</taxon>
        <taxon>Metazoa</taxon>
        <taxon>Ecdysozoa</taxon>
        <taxon>Arthropoda</taxon>
        <taxon>Chelicerata</taxon>
        <taxon>Arachnida</taxon>
        <taxon>Acari</taxon>
        <taxon>Parasitiformes</taxon>
        <taxon>Ixodida</taxon>
        <taxon>Ixodoidea</taxon>
        <taxon>Ixodidae</taxon>
        <taxon>Ixodinae</taxon>
        <taxon>Ixodes</taxon>
    </lineage>
</organism>
<reference evidence="11" key="1">
    <citation type="submission" date="2012-12" db="EMBL/GenBank/DDBJ databases">
        <title>Identification and characterization of a phenylalanine ammonia-lyase gene family in Isatis indigotica Fort.</title>
        <authorList>
            <person name="Liu Q."/>
            <person name="Chen J."/>
            <person name="Zhou X."/>
            <person name="Di P."/>
            <person name="Xiao Y."/>
            <person name="Xuan H."/>
            <person name="Zhang L."/>
            <person name="Chen W."/>
        </authorList>
    </citation>
    <scope>NUCLEOTIDE SEQUENCE</scope>
    <source>
        <tissue evidence="11">Salivary gland</tissue>
    </source>
</reference>
<comment type="catalytic activity">
    <reaction evidence="1">
        <text>a ribonucleoside 5'-phosphate + H2O = a ribonucleoside + phosphate</text>
        <dbReference type="Rhea" id="RHEA:12484"/>
        <dbReference type="ChEBI" id="CHEBI:15377"/>
        <dbReference type="ChEBI" id="CHEBI:18254"/>
        <dbReference type="ChEBI" id="CHEBI:43474"/>
        <dbReference type="ChEBI" id="CHEBI:58043"/>
        <dbReference type="EC" id="3.1.3.5"/>
    </reaction>
</comment>
<feature type="region of interest" description="Disordered" evidence="8">
    <location>
        <begin position="559"/>
        <end position="581"/>
    </location>
</feature>
<dbReference type="InterPro" id="IPR006146">
    <property type="entry name" value="5'-Nucleotdase_CS"/>
</dbReference>
<evidence type="ECO:0000256" key="8">
    <source>
        <dbReference type="SAM" id="MobiDB-lite"/>
    </source>
</evidence>
<dbReference type="InterPro" id="IPR008334">
    <property type="entry name" value="5'-Nucleotdase_C"/>
</dbReference>
<proteinExistence type="evidence at transcript level"/>
<keyword evidence="6 7" id="KW-0732">Signal</keyword>
<dbReference type="InterPro" id="IPR029052">
    <property type="entry name" value="Metallo-depent_PP-like"/>
</dbReference>
<feature type="chain" id="PRO_5005393583" description="5'-nucleotidase" evidence="7">
    <location>
        <begin position="19"/>
        <end position="581"/>
    </location>
</feature>
<dbReference type="EC" id="3.1.3.5" evidence="4"/>
<keyword evidence="5" id="KW-0964">Secreted</keyword>
<evidence type="ECO:0000259" key="9">
    <source>
        <dbReference type="Pfam" id="PF00149"/>
    </source>
</evidence>
<keyword evidence="7" id="KW-0547">Nucleotide-binding</keyword>
<dbReference type="CDD" id="cd07409">
    <property type="entry name" value="MPP_CD73_N"/>
    <property type="match status" value="1"/>
</dbReference>
<dbReference type="InterPro" id="IPR004843">
    <property type="entry name" value="Calcineurin-like_PHP"/>
</dbReference>
<name>A0A0K8R9T6_IXORI</name>
<dbReference type="GO" id="GO:0000166">
    <property type="term" value="F:nucleotide binding"/>
    <property type="evidence" value="ECO:0007669"/>
    <property type="project" value="UniProtKB-KW"/>
</dbReference>
<dbReference type="GO" id="GO:0008253">
    <property type="term" value="F:5'-nucleotidase activity"/>
    <property type="evidence" value="ECO:0007669"/>
    <property type="project" value="UniProtKB-EC"/>
</dbReference>
<dbReference type="EMBL" id="GADI01005876">
    <property type="protein sequence ID" value="JAA67932.1"/>
    <property type="molecule type" value="mRNA"/>
</dbReference>
<dbReference type="GO" id="GO:0005576">
    <property type="term" value="C:extracellular region"/>
    <property type="evidence" value="ECO:0007669"/>
    <property type="project" value="UniProtKB-SubCell"/>
</dbReference>